<accession>A0A915CND5</accession>
<dbReference type="PROSITE" id="PS00108">
    <property type="entry name" value="PROTEIN_KINASE_ST"/>
    <property type="match status" value="1"/>
</dbReference>
<evidence type="ECO:0000313" key="17">
    <source>
        <dbReference type="WBParaSite" id="jg1094"/>
    </source>
</evidence>
<evidence type="ECO:0000256" key="10">
    <source>
        <dbReference type="ARBA" id="ARBA00022741"/>
    </source>
</evidence>
<dbReference type="InterPro" id="IPR033931">
    <property type="entry name" value="PDK1-typ_PH"/>
</dbReference>
<dbReference type="InterPro" id="IPR008271">
    <property type="entry name" value="Ser/Thr_kinase_AS"/>
</dbReference>
<sequence length="1005" mass="115839">MAALTYAYGGHPFVVKLYCTFQDRERLYFAITYAKHGELLDWLQRLGSFDEAVSLFYAAEILSALEFLHVKCKVIHRDLKPENILVGADWHIMLSDFGTSKVLCGADGQEVEEEEPELSTQEESIASATKPVKSTSRSSFVGTAQYISPEVLKSESVGPECDYWALGAIIFQMISGQPPFRAVNEYQILKKILGLDFQFPDGFPETARDLVTKLLVYKPAERLGSRQTGGIVALKRHNYFKHIDWDNLASRTPPELKPFLPASSGEPAFYSDYRFPENLEPGLNEAALTRLMGLNFGEFEFAKQGDSPTLESSSSEVNNIPEDQQQQSLINQQRRAEKLDLQRRTHKFHRFVDDQLILKAGLIDKKKGLFARRRMFLMTEEPKMLYVDPVNMELRGEVPFSSDMRTEAKNFRTFFVHTPNRTYYLFDPERHAKDWCDAIDFVRDNYYKSTHNSINPEVSGSKVTSTKIESFFQAQHPGPYPNCKPTFEEITQLGKFPDPQYLSVRPEFVQKVKSCSYRCLGLQLHEHDNCLLPSNKEGFGVHIVVLDSVSRSHFFRALPKTTYVLREESEAISFKYLNKVGDNSQPNGWAFLLGKQIADILPSPFNDHVIPADTNQDEICNNYIDNQTSFVAHHFKKAGYTTMHSEDWQLGFFEWTQCKGFKKQPFDHYMRPFQMRMEQTFVPPRDPSKIYMNYHKNRCREPHIHLMEYFRQFVEQYEDVKAKYSLTWAINLVHHDTNLLYHADAHFFEYFQKLRHKLDNSFVFVMSDHGSRKDTFVETHVGAQETSNPTFFLVLPKQLRKNQKLKAILETNAQELISQHDVYATLIEIAKKSHLWNDRDWQVDWTPNASNEDWPLMHGSSYCLCELNYTTITADSSPYSTRLMNELAEAGVARLNEELARFNLTNKCAKLRLSTDSAAKIVVERLEHRLEDSTTAFKITFETLPGEGKFSGFLKAELNSYVTSFSKIVKSVKFISNTISRLNKHGDQSKCATHHPTVQPYCFCK</sequence>
<dbReference type="EC" id="2.7.11.1" evidence="3"/>
<comment type="catalytic activity">
    <reaction evidence="13">
        <text>L-threonyl-[protein] + ATP = O-phospho-L-threonyl-[protein] + ADP + H(+)</text>
        <dbReference type="Rhea" id="RHEA:46608"/>
        <dbReference type="Rhea" id="RHEA-COMP:11060"/>
        <dbReference type="Rhea" id="RHEA-COMP:11605"/>
        <dbReference type="ChEBI" id="CHEBI:15378"/>
        <dbReference type="ChEBI" id="CHEBI:30013"/>
        <dbReference type="ChEBI" id="CHEBI:30616"/>
        <dbReference type="ChEBI" id="CHEBI:61977"/>
        <dbReference type="ChEBI" id="CHEBI:456216"/>
        <dbReference type="EC" id="2.7.11.1"/>
    </reaction>
</comment>
<dbReference type="Pfam" id="PF02995">
    <property type="entry name" value="DUF229"/>
    <property type="match status" value="1"/>
</dbReference>
<dbReference type="PANTHER" id="PTHR10974:SF75">
    <property type="entry name" value="SULFATASE DOMAIN-CONTAINING PROTEIN"/>
    <property type="match status" value="1"/>
</dbReference>
<dbReference type="Gene3D" id="2.30.29.30">
    <property type="entry name" value="Pleckstrin-homology domain (PH domain)/Phosphotyrosine-binding domain (PTB)"/>
    <property type="match status" value="1"/>
</dbReference>
<dbReference type="GO" id="GO:0005524">
    <property type="term" value="F:ATP binding"/>
    <property type="evidence" value="ECO:0007669"/>
    <property type="project" value="UniProtKB-KW"/>
</dbReference>
<keyword evidence="9" id="KW-0808">Transferase</keyword>
<evidence type="ECO:0000256" key="12">
    <source>
        <dbReference type="ARBA" id="ARBA00022840"/>
    </source>
</evidence>
<dbReference type="GO" id="GO:0005737">
    <property type="term" value="C:cytoplasm"/>
    <property type="evidence" value="ECO:0007669"/>
    <property type="project" value="UniProtKB-SubCell"/>
</dbReference>
<dbReference type="FunFam" id="1.10.510.10:FF:000024">
    <property type="entry name" value="Probable serine/threonine-protein kinase cot-1"/>
    <property type="match status" value="1"/>
</dbReference>
<dbReference type="GO" id="GO:0005615">
    <property type="term" value="C:extracellular space"/>
    <property type="evidence" value="ECO:0007669"/>
    <property type="project" value="TreeGrafter"/>
</dbReference>
<evidence type="ECO:0000256" key="6">
    <source>
        <dbReference type="ARBA" id="ARBA00022490"/>
    </source>
</evidence>
<dbReference type="Gene3D" id="1.10.510.10">
    <property type="entry name" value="Transferase(Phosphotransferase) domain 1"/>
    <property type="match status" value="1"/>
</dbReference>
<comment type="catalytic activity">
    <reaction evidence="14">
        <text>L-seryl-[protein] + ATP = O-phospho-L-seryl-[protein] + ADP + H(+)</text>
        <dbReference type="Rhea" id="RHEA:17989"/>
        <dbReference type="Rhea" id="RHEA-COMP:9863"/>
        <dbReference type="Rhea" id="RHEA-COMP:11604"/>
        <dbReference type="ChEBI" id="CHEBI:15378"/>
        <dbReference type="ChEBI" id="CHEBI:29999"/>
        <dbReference type="ChEBI" id="CHEBI:30616"/>
        <dbReference type="ChEBI" id="CHEBI:83421"/>
        <dbReference type="ChEBI" id="CHEBI:456216"/>
        <dbReference type="EC" id="2.7.11.1"/>
    </reaction>
</comment>
<keyword evidence="12" id="KW-0067">ATP-binding</keyword>
<keyword evidence="6" id="KW-0963">Cytoplasm</keyword>
<keyword evidence="8" id="KW-0597">Phosphoprotein</keyword>
<keyword evidence="16" id="KW-1185">Reference proteome</keyword>
<reference evidence="17" key="1">
    <citation type="submission" date="2022-11" db="UniProtKB">
        <authorList>
            <consortium name="WormBaseParasite"/>
        </authorList>
    </citation>
    <scope>IDENTIFICATION</scope>
</reference>
<name>A0A915CND5_9BILA</name>
<dbReference type="GO" id="GO:0048638">
    <property type="term" value="P:regulation of developmental growth"/>
    <property type="evidence" value="ECO:0007669"/>
    <property type="project" value="UniProtKB-ARBA"/>
</dbReference>
<dbReference type="Pfam" id="PF00069">
    <property type="entry name" value="Pkinase"/>
    <property type="match status" value="1"/>
</dbReference>
<evidence type="ECO:0000256" key="8">
    <source>
        <dbReference type="ARBA" id="ARBA00022553"/>
    </source>
</evidence>
<evidence type="ECO:0000256" key="3">
    <source>
        <dbReference type="ARBA" id="ARBA00012513"/>
    </source>
</evidence>
<evidence type="ECO:0000256" key="14">
    <source>
        <dbReference type="ARBA" id="ARBA00048679"/>
    </source>
</evidence>
<dbReference type="Gene3D" id="3.40.720.10">
    <property type="entry name" value="Alkaline Phosphatase, subunit A"/>
    <property type="match status" value="1"/>
</dbReference>
<dbReference type="Pfam" id="PF14593">
    <property type="entry name" value="PH_3"/>
    <property type="match status" value="1"/>
</dbReference>
<organism evidence="16 17">
    <name type="scientific">Ditylenchus dipsaci</name>
    <dbReference type="NCBI Taxonomy" id="166011"/>
    <lineage>
        <taxon>Eukaryota</taxon>
        <taxon>Metazoa</taxon>
        <taxon>Ecdysozoa</taxon>
        <taxon>Nematoda</taxon>
        <taxon>Chromadorea</taxon>
        <taxon>Rhabditida</taxon>
        <taxon>Tylenchina</taxon>
        <taxon>Tylenchomorpha</taxon>
        <taxon>Sphaerularioidea</taxon>
        <taxon>Anguinidae</taxon>
        <taxon>Anguininae</taxon>
        <taxon>Ditylenchus</taxon>
    </lineage>
</organism>
<evidence type="ECO:0000256" key="7">
    <source>
        <dbReference type="ARBA" id="ARBA00022527"/>
    </source>
</evidence>
<dbReference type="SUPFAM" id="SSF56112">
    <property type="entry name" value="Protein kinase-like (PK-like)"/>
    <property type="match status" value="1"/>
</dbReference>
<evidence type="ECO:0000256" key="1">
    <source>
        <dbReference type="ARBA" id="ARBA00004496"/>
    </source>
</evidence>
<comment type="similarity">
    <text evidence="2">Belongs to the protein kinase superfamily. AGC Ser/Thr protein kinase family. PDPK1 subfamily.</text>
</comment>
<dbReference type="SUPFAM" id="SSF50729">
    <property type="entry name" value="PH domain-like"/>
    <property type="match status" value="1"/>
</dbReference>
<dbReference type="InterPro" id="IPR011993">
    <property type="entry name" value="PH-like_dom_sf"/>
</dbReference>
<dbReference type="GO" id="GO:0004674">
    <property type="term" value="F:protein serine/threonine kinase activity"/>
    <property type="evidence" value="ECO:0007669"/>
    <property type="project" value="UniProtKB-KW"/>
</dbReference>
<proteinExistence type="inferred from homology"/>
<dbReference type="WBParaSite" id="jg1094">
    <property type="protein sequence ID" value="jg1094"/>
    <property type="gene ID" value="jg1094"/>
</dbReference>
<keyword evidence="10" id="KW-0547">Nucleotide-binding</keyword>
<dbReference type="InterPro" id="IPR004245">
    <property type="entry name" value="DUF229"/>
</dbReference>
<comment type="subcellular location">
    <subcellularLocation>
        <location evidence="1">Cytoplasm</location>
    </subcellularLocation>
</comment>
<evidence type="ECO:0000256" key="5">
    <source>
        <dbReference type="ARBA" id="ARBA00022473"/>
    </source>
</evidence>
<dbReference type="GO" id="GO:0007010">
    <property type="term" value="P:cytoskeleton organization"/>
    <property type="evidence" value="ECO:0007669"/>
    <property type="project" value="UniProtKB-ARBA"/>
</dbReference>
<dbReference type="SUPFAM" id="SSF53649">
    <property type="entry name" value="Alkaline phosphatase-like"/>
    <property type="match status" value="1"/>
</dbReference>
<dbReference type="CDD" id="cd01262">
    <property type="entry name" value="PH_PDK1"/>
    <property type="match status" value="1"/>
</dbReference>
<dbReference type="PROSITE" id="PS50011">
    <property type="entry name" value="PROTEIN_KINASE_DOM"/>
    <property type="match status" value="1"/>
</dbReference>
<keyword evidence="5" id="KW-0217">Developmental protein</keyword>
<dbReference type="SMART" id="SM00220">
    <property type="entry name" value="S_TKc"/>
    <property type="match status" value="1"/>
</dbReference>
<dbReference type="AlphaFoldDB" id="A0A915CND5"/>
<evidence type="ECO:0000256" key="13">
    <source>
        <dbReference type="ARBA" id="ARBA00047899"/>
    </source>
</evidence>
<dbReference type="InterPro" id="IPR000719">
    <property type="entry name" value="Prot_kinase_dom"/>
</dbReference>
<evidence type="ECO:0000259" key="15">
    <source>
        <dbReference type="PROSITE" id="PS50011"/>
    </source>
</evidence>
<feature type="domain" description="Protein kinase" evidence="15">
    <location>
        <begin position="1"/>
        <end position="240"/>
    </location>
</feature>
<dbReference type="InterPro" id="IPR017850">
    <property type="entry name" value="Alkaline_phosphatase_core_sf"/>
</dbReference>
<keyword evidence="7" id="KW-0723">Serine/threonine-protein kinase</keyword>
<dbReference type="InterPro" id="IPR011009">
    <property type="entry name" value="Kinase-like_dom_sf"/>
</dbReference>
<keyword evidence="11" id="KW-0418">Kinase</keyword>
<evidence type="ECO:0000256" key="11">
    <source>
        <dbReference type="ARBA" id="ARBA00022777"/>
    </source>
</evidence>
<evidence type="ECO:0000313" key="16">
    <source>
        <dbReference type="Proteomes" id="UP000887574"/>
    </source>
</evidence>
<evidence type="ECO:0000256" key="4">
    <source>
        <dbReference type="ARBA" id="ARBA00018538"/>
    </source>
</evidence>
<dbReference type="CDD" id="cd16021">
    <property type="entry name" value="ALP_like"/>
    <property type="match status" value="1"/>
</dbReference>
<dbReference type="FunFam" id="2.30.29.30:FF:000324">
    <property type="entry name" value="Phosphoinositide-dependent kinase 1, isoform F"/>
    <property type="match status" value="1"/>
</dbReference>
<dbReference type="PANTHER" id="PTHR10974">
    <property type="entry name" value="FI08016P-RELATED"/>
    <property type="match status" value="1"/>
</dbReference>
<dbReference type="GO" id="GO:1901701">
    <property type="term" value="P:cellular response to oxygen-containing compound"/>
    <property type="evidence" value="ECO:0007669"/>
    <property type="project" value="UniProtKB-ARBA"/>
</dbReference>
<evidence type="ECO:0000256" key="9">
    <source>
        <dbReference type="ARBA" id="ARBA00022679"/>
    </source>
</evidence>
<evidence type="ECO:0000256" key="2">
    <source>
        <dbReference type="ARBA" id="ARBA00010006"/>
    </source>
</evidence>
<dbReference type="Proteomes" id="UP000887574">
    <property type="component" value="Unplaced"/>
</dbReference>
<protein>
    <recommendedName>
        <fullName evidence="4">3-phosphoinositide-dependent protein kinase 1</fullName>
        <ecNumber evidence="3">2.7.11.1</ecNumber>
    </recommendedName>
</protein>
<dbReference type="Gene3D" id="3.30.200.20">
    <property type="entry name" value="Phosphorylase Kinase, domain 1"/>
    <property type="match status" value="1"/>
</dbReference>